<protein>
    <recommendedName>
        <fullName evidence="2">Nephrocystin 3-like N-terminal domain-containing protein</fullName>
    </recommendedName>
</protein>
<proteinExistence type="predicted"/>
<organism evidence="3 4">
    <name type="scientific">Truncatella angustata</name>
    <dbReference type="NCBI Taxonomy" id="152316"/>
    <lineage>
        <taxon>Eukaryota</taxon>
        <taxon>Fungi</taxon>
        <taxon>Dikarya</taxon>
        <taxon>Ascomycota</taxon>
        <taxon>Pezizomycotina</taxon>
        <taxon>Sordariomycetes</taxon>
        <taxon>Xylariomycetidae</taxon>
        <taxon>Amphisphaeriales</taxon>
        <taxon>Sporocadaceae</taxon>
        <taxon>Truncatella</taxon>
    </lineage>
</organism>
<dbReference type="RefSeq" id="XP_045953727.1">
    <property type="nucleotide sequence ID" value="XM_046096855.1"/>
</dbReference>
<dbReference type="Pfam" id="PF24883">
    <property type="entry name" value="NPHP3_N"/>
    <property type="match status" value="1"/>
</dbReference>
<name>A0A9P8RJI9_9PEZI</name>
<keyword evidence="4" id="KW-1185">Reference proteome</keyword>
<comment type="caution">
    <text evidence="3">The sequence shown here is derived from an EMBL/GenBank/DDBJ whole genome shotgun (WGS) entry which is preliminary data.</text>
</comment>
<keyword evidence="1" id="KW-0677">Repeat</keyword>
<dbReference type="InterPro" id="IPR027417">
    <property type="entry name" value="P-loop_NTPase"/>
</dbReference>
<dbReference type="OrthoDB" id="194358at2759"/>
<dbReference type="InterPro" id="IPR056884">
    <property type="entry name" value="NPHP3-like_N"/>
</dbReference>
<dbReference type="EMBL" id="JAGPXC010000009">
    <property type="protein sequence ID" value="KAH6647213.1"/>
    <property type="molecule type" value="Genomic_DNA"/>
</dbReference>
<dbReference type="SUPFAM" id="SSF52540">
    <property type="entry name" value="P-loop containing nucleoside triphosphate hydrolases"/>
    <property type="match status" value="1"/>
</dbReference>
<dbReference type="Gene3D" id="3.40.50.300">
    <property type="entry name" value="P-loop containing nucleotide triphosphate hydrolases"/>
    <property type="match status" value="1"/>
</dbReference>
<dbReference type="Proteomes" id="UP000758603">
    <property type="component" value="Unassembled WGS sequence"/>
</dbReference>
<evidence type="ECO:0000313" key="4">
    <source>
        <dbReference type="Proteomes" id="UP000758603"/>
    </source>
</evidence>
<evidence type="ECO:0000313" key="3">
    <source>
        <dbReference type="EMBL" id="KAH6647213.1"/>
    </source>
</evidence>
<reference evidence="3" key="1">
    <citation type="journal article" date="2021" name="Nat. Commun.">
        <title>Genetic determinants of endophytism in the Arabidopsis root mycobiome.</title>
        <authorList>
            <person name="Mesny F."/>
            <person name="Miyauchi S."/>
            <person name="Thiergart T."/>
            <person name="Pickel B."/>
            <person name="Atanasova L."/>
            <person name="Karlsson M."/>
            <person name="Huettel B."/>
            <person name="Barry K.W."/>
            <person name="Haridas S."/>
            <person name="Chen C."/>
            <person name="Bauer D."/>
            <person name="Andreopoulos W."/>
            <person name="Pangilinan J."/>
            <person name="LaButti K."/>
            <person name="Riley R."/>
            <person name="Lipzen A."/>
            <person name="Clum A."/>
            <person name="Drula E."/>
            <person name="Henrissat B."/>
            <person name="Kohler A."/>
            <person name="Grigoriev I.V."/>
            <person name="Martin F.M."/>
            <person name="Hacquard S."/>
        </authorList>
    </citation>
    <scope>NUCLEOTIDE SEQUENCE</scope>
    <source>
        <strain evidence="3">MPI-SDFR-AT-0073</strain>
    </source>
</reference>
<dbReference type="PANTHER" id="PTHR10039:SF16">
    <property type="entry name" value="GPI INOSITOL-DEACYLASE"/>
    <property type="match status" value="1"/>
</dbReference>
<accession>A0A9P8RJI9</accession>
<evidence type="ECO:0000259" key="2">
    <source>
        <dbReference type="Pfam" id="PF24883"/>
    </source>
</evidence>
<gene>
    <name evidence="3" type="ORF">BKA67DRAFT_428602</name>
</gene>
<sequence length="113" mass="13499">MTSSQNFESIKDKIVKINRILTDFQCHEIFKWFECADPSPVHRRNQKLHQPETGRWMVRSLYWSSWLAGVSRCLWLYGMPGAGKTVLMSYLIEETISYCKAFKNKKTTWVYYY</sequence>
<dbReference type="GeneID" id="70125747"/>
<evidence type="ECO:0000256" key="1">
    <source>
        <dbReference type="ARBA" id="ARBA00022737"/>
    </source>
</evidence>
<dbReference type="AlphaFoldDB" id="A0A9P8RJI9"/>
<feature type="domain" description="Nephrocystin 3-like N-terminal" evidence="2">
    <location>
        <begin position="53"/>
        <end position="113"/>
    </location>
</feature>
<dbReference type="PANTHER" id="PTHR10039">
    <property type="entry name" value="AMELOGENIN"/>
    <property type="match status" value="1"/>
</dbReference>